<reference evidence="4" key="1">
    <citation type="submission" date="2019-07" db="EMBL/GenBank/DDBJ databases">
        <title>Chitinimonas sp. nov., isolated from Ny-Alesund, arctica soil.</title>
        <authorList>
            <person name="Xu Q."/>
            <person name="Peng F."/>
        </authorList>
    </citation>
    <scope>NUCLEOTIDE SEQUENCE [LARGE SCALE GENOMIC DNA]</scope>
    <source>
        <strain evidence="4">R3-44</strain>
    </source>
</reference>
<name>A0A516SM73_9NEIS</name>
<keyword evidence="1" id="KW-0472">Membrane</keyword>
<proteinExistence type="predicted"/>
<dbReference type="AlphaFoldDB" id="A0A516SM73"/>
<evidence type="ECO:0008006" key="5">
    <source>
        <dbReference type="Google" id="ProtNLM"/>
    </source>
</evidence>
<dbReference type="EMBL" id="CP041730">
    <property type="protein sequence ID" value="QDQ29128.1"/>
    <property type="molecule type" value="Genomic_DNA"/>
</dbReference>
<dbReference type="RefSeq" id="WP_144279102.1">
    <property type="nucleotide sequence ID" value="NZ_CP041730.1"/>
</dbReference>
<gene>
    <name evidence="2" type="ORF">FNU76_15900</name>
    <name evidence="3" type="ORF">FNU76_23795</name>
</gene>
<dbReference type="InterPro" id="IPR032637">
    <property type="entry name" value="Phage_holin-like"/>
</dbReference>
<evidence type="ECO:0000313" key="4">
    <source>
        <dbReference type="Proteomes" id="UP000317550"/>
    </source>
</evidence>
<dbReference type="KEGG" id="cari:FNU76_23795"/>
<sequence>MAEPVTAATSSYAGTSLFAVSLISLFPGLQAEIVLGAFAGAIVFVLSSTELKLARKLGFFLVAFCAGCIGARMATSLIAFALPASITASPGVGALLLSAVAVKLLLWLIGQADKPLALLSAIQKRGAEK</sequence>
<dbReference type="Pfam" id="PF16931">
    <property type="entry name" value="Phage_holin_8"/>
    <property type="match status" value="1"/>
</dbReference>
<reference evidence="3" key="2">
    <citation type="journal article" date="2020" name="Int. J. Syst. Evol. Microbiol.">
        <title>Chitinimonas arctica sp. nov., isolated from Arctic tundra soil.</title>
        <authorList>
            <person name="Xu Q."/>
            <person name="Jiang F."/>
            <person name="Da X."/>
            <person name="Zhang Y."/>
            <person name="Geng Y."/>
            <person name="Qin K."/>
            <person name="Liu J."/>
            <person name="Peng F."/>
        </authorList>
    </citation>
    <scope>NUCLEOTIDE SEQUENCE</scope>
    <source>
        <strain evidence="3">R3-44</strain>
    </source>
</reference>
<organism evidence="3 4">
    <name type="scientific">Chitinimonas arctica</name>
    <dbReference type="NCBI Taxonomy" id="2594795"/>
    <lineage>
        <taxon>Bacteria</taxon>
        <taxon>Pseudomonadati</taxon>
        <taxon>Pseudomonadota</taxon>
        <taxon>Betaproteobacteria</taxon>
        <taxon>Neisseriales</taxon>
        <taxon>Chitinibacteraceae</taxon>
        <taxon>Chitinimonas</taxon>
    </lineage>
</organism>
<feature type="transmembrane region" description="Helical" evidence="1">
    <location>
        <begin position="88"/>
        <end position="109"/>
    </location>
</feature>
<accession>A0A516SM73</accession>
<feature type="transmembrane region" description="Helical" evidence="1">
    <location>
        <begin position="58"/>
        <end position="82"/>
    </location>
</feature>
<evidence type="ECO:0000313" key="3">
    <source>
        <dbReference type="EMBL" id="QDQ29128.1"/>
    </source>
</evidence>
<dbReference type="EMBL" id="CP041730">
    <property type="protein sequence ID" value="QDQ27714.1"/>
    <property type="molecule type" value="Genomic_DNA"/>
</dbReference>
<keyword evidence="4" id="KW-1185">Reference proteome</keyword>
<feature type="transmembrane region" description="Helical" evidence="1">
    <location>
        <begin position="20"/>
        <end position="46"/>
    </location>
</feature>
<dbReference type="OrthoDB" id="9023487at2"/>
<evidence type="ECO:0000256" key="1">
    <source>
        <dbReference type="SAM" id="Phobius"/>
    </source>
</evidence>
<dbReference type="Proteomes" id="UP000317550">
    <property type="component" value="Chromosome"/>
</dbReference>
<dbReference type="KEGG" id="cari:FNU76_15900"/>
<evidence type="ECO:0000313" key="2">
    <source>
        <dbReference type="EMBL" id="QDQ27714.1"/>
    </source>
</evidence>
<keyword evidence="1" id="KW-0812">Transmembrane</keyword>
<protein>
    <recommendedName>
        <fullName evidence="5">Phage holin family protein</fullName>
    </recommendedName>
</protein>
<keyword evidence="1" id="KW-1133">Transmembrane helix</keyword>